<reference evidence="1 2" key="1">
    <citation type="submission" date="2020-03" db="EMBL/GenBank/DDBJ databases">
        <title>WGS of the type strain of Planosporangium spp.</title>
        <authorList>
            <person name="Thawai C."/>
        </authorList>
    </citation>
    <scope>NUCLEOTIDE SEQUENCE [LARGE SCALE GENOMIC DNA]</scope>
    <source>
        <strain evidence="1 2">TBRC 5610</strain>
    </source>
</reference>
<dbReference type="Pfam" id="PF22234">
    <property type="entry name" value="Rv2466c-like"/>
    <property type="match status" value="1"/>
</dbReference>
<keyword evidence="2" id="KW-1185">Reference proteome</keyword>
<dbReference type="InterPro" id="IPR053977">
    <property type="entry name" value="Rv2466c-like"/>
</dbReference>
<dbReference type="EMBL" id="JAATVY010000035">
    <property type="protein sequence ID" value="NJC73728.1"/>
    <property type="molecule type" value="Genomic_DNA"/>
</dbReference>
<organism evidence="1 2">
    <name type="scientific">Planosporangium thailandense</name>
    <dbReference type="NCBI Taxonomy" id="765197"/>
    <lineage>
        <taxon>Bacteria</taxon>
        <taxon>Bacillati</taxon>
        <taxon>Actinomycetota</taxon>
        <taxon>Actinomycetes</taxon>
        <taxon>Micromonosporales</taxon>
        <taxon>Micromonosporaceae</taxon>
        <taxon>Planosporangium</taxon>
    </lineage>
</organism>
<dbReference type="Proteomes" id="UP000722989">
    <property type="component" value="Unassembled WGS sequence"/>
</dbReference>
<accession>A0ABX0Y6S8</accession>
<gene>
    <name evidence="1" type="ORF">HC031_29010</name>
</gene>
<dbReference type="SUPFAM" id="SSF52833">
    <property type="entry name" value="Thioredoxin-like"/>
    <property type="match status" value="1"/>
</dbReference>
<name>A0ABX0Y6S8_9ACTN</name>
<proteinExistence type="predicted"/>
<evidence type="ECO:0000313" key="2">
    <source>
        <dbReference type="Proteomes" id="UP000722989"/>
    </source>
</evidence>
<dbReference type="CDD" id="cd02972">
    <property type="entry name" value="DsbA_family"/>
    <property type="match status" value="1"/>
</dbReference>
<dbReference type="InterPro" id="IPR036249">
    <property type="entry name" value="Thioredoxin-like_sf"/>
</dbReference>
<protein>
    <submittedName>
        <fullName evidence="1">DsbA family protein</fullName>
    </submittedName>
</protein>
<evidence type="ECO:0000313" key="1">
    <source>
        <dbReference type="EMBL" id="NJC73728.1"/>
    </source>
</evidence>
<comment type="caution">
    <text evidence="1">The sequence shown here is derived from an EMBL/GenBank/DDBJ whole genome shotgun (WGS) entry which is preliminary data.</text>
</comment>
<dbReference type="Gene3D" id="3.40.30.10">
    <property type="entry name" value="Glutaredoxin"/>
    <property type="match status" value="1"/>
</dbReference>
<sequence length="200" mass="22074">MWFDPACPWAWITSRWLLEVEKVRPVDIRFHVMSLAVLNEGREDLPEDYREFLKTAWGSVRVAIAAERKFGNEALRPLYTAMGTRIHLGKEERNRALYEAALSDAGLPVELAAAADSTEYDEALRASHEAGMRPVGMDVGTPVIHVPGPDGQQIAFFGPVVTPAPKGEAAGRLWDGTLLVAGTPGFFELKRTRDVAPSFE</sequence>